<accession>A0AAV2CGR4</accession>
<protein>
    <submittedName>
        <fullName evidence="2">Uncharacterized protein</fullName>
    </submittedName>
</protein>
<dbReference type="AlphaFoldDB" id="A0AAV2CGR4"/>
<reference evidence="2 3" key="1">
    <citation type="submission" date="2024-04" db="EMBL/GenBank/DDBJ databases">
        <authorList>
            <person name="Fracassetti M."/>
        </authorList>
    </citation>
    <scope>NUCLEOTIDE SEQUENCE [LARGE SCALE GENOMIC DNA]</scope>
</reference>
<name>A0AAV2CGR4_9ROSI</name>
<evidence type="ECO:0000256" key="1">
    <source>
        <dbReference type="SAM" id="MobiDB-lite"/>
    </source>
</evidence>
<feature type="region of interest" description="Disordered" evidence="1">
    <location>
        <begin position="1"/>
        <end position="43"/>
    </location>
</feature>
<feature type="compositionally biased region" description="Basic and acidic residues" evidence="1">
    <location>
        <begin position="192"/>
        <end position="204"/>
    </location>
</feature>
<keyword evidence="3" id="KW-1185">Reference proteome</keyword>
<evidence type="ECO:0000313" key="3">
    <source>
        <dbReference type="Proteomes" id="UP001497516"/>
    </source>
</evidence>
<proteinExistence type="predicted"/>
<dbReference type="Proteomes" id="UP001497516">
    <property type="component" value="Chromosome 1"/>
</dbReference>
<dbReference type="EMBL" id="OZ034813">
    <property type="protein sequence ID" value="CAL1355086.1"/>
    <property type="molecule type" value="Genomic_DNA"/>
</dbReference>
<sequence>MSEKNINTDTNNNQLVEINDNNNSKKQQLAPNRRSSVSAATEQGSPVFAGSKWAAMVNGNLVGRSGLGNEFWPSGTGFVGNFCGSGGNSSSQASRTIVEGGCYGGGGKIGGFHHDGGGMEFLNVGLMSFYLMFSGSCLNPGLELGLSLDNLLNSSSHGFSQFYQQMALARAVVAVADSMNQNHNQQQEEEGSLEKDESSHGSRI</sequence>
<organism evidence="2 3">
    <name type="scientific">Linum trigynum</name>
    <dbReference type="NCBI Taxonomy" id="586398"/>
    <lineage>
        <taxon>Eukaryota</taxon>
        <taxon>Viridiplantae</taxon>
        <taxon>Streptophyta</taxon>
        <taxon>Embryophyta</taxon>
        <taxon>Tracheophyta</taxon>
        <taxon>Spermatophyta</taxon>
        <taxon>Magnoliopsida</taxon>
        <taxon>eudicotyledons</taxon>
        <taxon>Gunneridae</taxon>
        <taxon>Pentapetalae</taxon>
        <taxon>rosids</taxon>
        <taxon>fabids</taxon>
        <taxon>Malpighiales</taxon>
        <taxon>Linaceae</taxon>
        <taxon>Linum</taxon>
    </lineage>
</organism>
<feature type="region of interest" description="Disordered" evidence="1">
    <location>
        <begin position="181"/>
        <end position="204"/>
    </location>
</feature>
<evidence type="ECO:0000313" key="2">
    <source>
        <dbReference type="EMBL" id="CAL1355086.1"/>
    </source>
</evidence>
<gene>
    <name evidence="2" type="ORF">LTRI10_LOCUS2864</name>
</gene>